<feature type="compositionally biased region" description="Polar residues" evidence="1">
    <location>
        <begin position="42"/>
        <end position="52"/>
    </location>
</feature>
<proteinExistence type="predicted"/>
<dbReference type="OrthoDB" id="3358973at2759"/>
<feature type="compositionally biased region" description="Basic and acidic residues" evidence="1">
    <location>
        <begin position="54"/>
        <end position="65"/>
    </location>
</feature>
<feature type="compositionally biased region" description="Acidic residues" evidence="1">
    <location>
        <begin position="66"/>
        <end position="76"/>
    </location>
</feature>
<dbReference type="Proteomes" id="UP000054217">
    <property type="component" value="Unassembled WGS sequence"/>
</dbReference>
<evidence type="ECO:0000256" key="1">
    <source>
        <dbReference type="SAM" id="MobiDB-lite"/>
    </source>
</evidence>
<reference evidence="2 3" key="1">
    <citation type="submission" date="2014-04" db="EMBL/GenBank/DDBJ databases">
        <authorList>
            <consortium name="DOE Joint Genome Institute"/>
            <person name="Kuo A."/>
            <person name="Kohler A."/>
            <person name="Costa M.D."/>
            <person name="Nagy L.G."/>
            <person name="Floudas D."/>
            <person name="Copeland A."/>
            <person name="Barry K.W."/>
            <person name="Cichocki N."/>
            <person name="Veneault-Fourrey C."/>
            <person name="LaButti K."/>
            <person name="Lindquist E.A."/>
            <person name="Lipzen A."/>
            <person name="Lundell T."/>
            <person name="Morin E."/>
            <person name="Murat C."/>
            <person name="Sun H."/>
            <person name="Tunlid A."/>
            <person name="Henrissat B."/>
            <person name="Grigoriev I.V."/>
            <person name="Hibbett D.S."/>
            <person name="Martin F."/>
            <person name="Nordberg H.P."/>
            <person name="Cantor M.N."/>
            <person name="Hua S.X."/>
        </authorList>
    </citation>
    <scope>NUCLEOTIDE SEQUENCE [LARGE SCALE GENOMIC DNA]</scope>
    <source>
        <strain evidence="2 3">Marx 270</strain>
    </source>
</reference>
<dbReference type="InParanoid" id="A0A0C3P902"/>
<feature type="region of interest" description="Disordered" evidence="1">
    <location>
        <begin position="1"/>
        <end position="93"/>
    </location>
</feature>
<evidence type="ECO:0000313" key="3">
    <source>
        <dbReference type="Proteomes" id="UP000054217"/>
    </source>
</evidence>
<name>A0A0C3P902_PISTI</name>
<dbReference type="HOGENOM" id="CLU_049777_0_0_1"/>
<feature type="region of interest" description="Disordered" evidence="1">
    <location>
        <begin position="175"/>
        <end position="249"/>
    </location>
</feature>
<accession>A0A0C3P902</accession>
<feature type="region of interest" description="Disordered" evidence="1">
    <location>
        <begin position="134"/>
        <end position="158"/>
    </location>
</feature>
<feature type="compositionally biased region" description="Polar residues" evidence="1">
    <location>
        <begin position="182"/>
        <end position="199"/>
    </location>
</feature>
<sequence>MSTSLLGSTVVEPLPSLPPSPTSEDGFNRSRVWRASLESHFGDQQPSSSSCTGKGKEKQLFHQEDEGQEEEDDNDTIEGVYPPSGDAAAETRRVQETLKRWEVAERQRRKAARESVQMTTGPSVLGDVTRKASLILSGRRPSQRASARNGLGDHRALKSRDSVDVVPLGDIDRSPQRVVYSPTPSIGDSNNIGTTTNHANPFIHPSERRPSLSPPNTAVVDSIPQFPAATGPSVHSQRSNTVPRPLTSSPLSLPVPSLHVPPSIPNQKPLSPTPPLVIGPPLREEEPQKRVRWWHEWLCGCGEGPDRGGDHQAARTNPFE</sequence>
<evidence type="ECO:0000313" key="2">
    <source>
        <dbReference type="EMBL" id="KIO09970.1"/>
    </source>
</evidence>
<organism evidence="2 3">
    <name type="scientific">Pisolithus tinctorius Marx 270</name>
    <dbReference type="NCBI Taxonomy" id="870435"/>
    <lineage>
        <taxon>Eukaryota</taxon>
        <taxon>Fungi</taxon>
        <taxon>Dikarya</taxon>
        <taxon>Basidiomycota</taxon>
        <taxon>Agaricomycotina</taxon>
        <taxon>Agaricomycetes</taxon>
        <taxon>Agaricomycetidae</taxon>
        <taxon>Boletales</taxon>
        <taxon>Sclerodermatineae</taxon>
        <taxon>Pisolithaceae</taxon>
        <taxon>Pisolithus</taxon>
    </lineage>
</organism>
<reference evidence="3" key="2">
    <citation type="submission" date="2015-01" db="EMBL/GenBank/DDBJ databases">
        <title>Evolutionary Origins and Diversification of the Mycorrhizal Mutualists.</title>
        <authorList>
            <consortium name="DOE Joint Genome Institute"/>
            <consortium name="Mycorrhizal Genomics Consortium"/>
            <person name="Kohler A."/>
            <person name="Kuo A."/>
            <person name="Nagy L.G."/>
            <person name="Floudas D."/>
            <person name="Copeland A."/>
            <person name="Barry K.W."/>
            <person name="Cichocki N."/>
            <person name="Veneault-Fourrey C."/>
            <person name="LaButti K."/>
            <person name="Lindquist E.A."/>
            <person name="Lipzen A."/>
            <person name="Lundell T."/>
            <person name="Morin E."/>
            <person name="Murat C."/>
            <person name="Riley R."/>
            <person name="Ohm R."/>
            <person name="Sun H."/>
            <person name="Tunlid A."/>
            <person name="Henrissat B."/>
            <person name="Grigoriev I.V."/>
            <person name="Hibbett D.S."/>
            <person name="Martin F."/>
        </authorList>
    </citation>
    <scope>NUCLEOTIDE SEQUENCE [LARGE SCALE GENOMIC DNA]</scope>
    <source>
        <strain evidence="3">Marx 270</strain>
    </source>
</reference>
<gene>
    <name evidence="2" type="ORF">M404DRAFT_222329</name>
</gene>
<dbReference type="EMBL" id="KN831953">
    <property type="protein sequence ID" value="KIO09970.1"/>
    <property type="molecule type" value="Genomic_DNA"/>
</dbReference>
<dbReference type="AlphaFoldDB" id="A0A0C3P902"/>
<keyword evidence="3" id="KW-1185">Reference proteome</keyword>
<protein>
    <submittedName>
        <fullName evidence="2">Uncharacterized protein</fullName>
    </submittedName>
</protein>